<evidence type="ECO:0000313" key="1">
    <source>
        <dbReference type="EMBL" id="KGJ86871.1"/>
    </source>
</evidence>
<evidence type="ECO:0000313" key="2">
    <source>
        <dbReference type="Proteomes" id="UP000029843"/>
    </source>
</evidence>
<gene>
    <name evidence="1" type="ORF">ND2E_0278</name>
</gene>
<dbReference type="EMBL" id="JQED01000055">
    <property type="protein sequence ID" value="KGJ86871.1"/>
    <property type="molecule type" value="Genomic_DNA"/>
</dbReference>
<dbReference type="Proteomes" id="UP000029843">
    <property type="component" value="Unassembled WGS sequence"/>
</dbReference>
<accession>A0A099K928</accession>
<dbReference type="AlphaFoldDB" id="A0A099K928"/>
<name>A0A099K928_COLPS</name>
<comment type="caution">
    <text evidence="1">The sequence shown here is derived from an EMBL/GenBank/DDBJ whole genome shotgun (WGS) entry which is preliminary data.</text>
</comment>
<dbReference type="RefSeq" id="WP_052056921.1">
    <property type="nucleotide sequence ID" value="NZ_JQED01000055.1"/>
</dbReference>
<reference evidence="1 2" key="1">
    <citation type="submission" date="2014-08" db="EMBL/GenBank/DDBJ databases">
        <title>Genomic and Phenotypic Diversity of Colwellia psychrerythraea strains from Disparate Marine Basins.</title>
        <authorList>
            <person name="Techtmann S.M."/>
            <person name="Stelling S.C."/>
            <person name="Utturkar S.M."/>
            <person name="Alshibli N."/>
            <person name="Harris A."/>
            <person name="Brown S.D."/>
            <person name="Hazen T.C."/>
        </authorList>
    </citation>
    <scope>NUCLEOTIDE SEQUENCE [LARGE SCALE GENOMIC DNA]</scope>
    <source>
        <strain evidence="1 2">ND2E</strain>
    </source>
</reference>
<organism evidence="1 2">
    <name type="scientific">Colwellia psychrerythraea</name>
    <name type="common">Vibrio psychroerythus</name>
    <dbReference type="NCBI Taxonomy" id="28229"/>
    <lineage>
        <taxon>Bacteria</taxon>
        <taxon>Pseudomonadati</taxon>
        <taxon>Pseudomonadota</taxon>
        <taxon>Gammaproteobacteria</taxon>
        <taxon>Alteromonadales</taxon>
        <taxon>Colwelliaceae</taxon>
        <taxon>Colwellia</taxon>
    </lineage>
</organism>
<proteinExistence type="predicted"/>
<sequence>MIAVQLPVLTSKGENGKRRAAFTEDEYDKVFDTLLNMIDNSRKKKTRLIRELLLNYMEFAVFTGIHPRY</sequence>
<dbReference type="PATRIC" id="fig|28229.4.peg.3757"/>
<protein>
    <submittedName>
        <fullName evidence="1">Integrase family protein</fullName>
    </submittedName>
</protein>